<organism evidence="2 3">
    <name type="scientific">Phaseolus angularis</name>
    <name type="common">Azuki bean</name>
    <name type="synonym">Vigna angularis</name>
    <dbReference type="NCBI Taxonomy" id="3914"/>
    <lineage>
        <taxon>Eukaryota</taxon>
        <taxon>Viridiplantae</taxon>
        <taxon>Streptophyta</taxon>
        <taxon>Embryophyta</taxon>
        <taxon>Tracheophyta</taxon>
        <taxon>Spermatophyta</taxon>
        <taxon>Magnoliopsida</taxon>
        <taxon>eudicotyledons</taxon>
        <taxon>Gunneridae</taxon>
        <taxon>Pentapetalae</taxon>
        <taxon>rosids</taxon>
        <taxon>fabids</taxon>
        <taxon>Fabales</taxon>
        <taxon>Fabaceae</taxon>
        <taxon>Papilionoideae</taxon>
        <taxon>50 kb inversion clade</taxon>
        <taxon>NPAAA clade</taxon>
        <taxon>indigoferoid/millettioid clade</taxon>
        <taxon>Phaseoleae</taxon>
        <taxon>Vigna</taxon>
    </lineage>
</organism>
<protein>
    <submittedName>
        <fullName evidence="2">Uncharacterized protein</fullName>
    </submittedName>
</protein>
<evidence type="ECO:0000313" key="3">
    <source>
        <dbReference type="Proteomes" id="UP000743370"/>
    </source>
</evidence>
<dbReference type="AlphaFoldDB" id="A0A8T0L7W3"/>
<proteinExistence type="predicted"/>
<evidence type="ECO:0000256" key="1">
    <source>
        <dbReference type="SAM" id="MobiDB-lite"/>
    </source>
</evidence>
<dbReference type="EMBL" id="JABFOF010000001">
    <property type="protein sequence ID" value="KAG2408960.1"/>
    <property type="molecule type" value="Genomic_DNA"/>
</dbReference>
<sequence>MCIKRIVYGASCTVCWDMIARGAEAVTLNRSLTVDDETHHVIKSLATARKNIRIQPPAIPRSPQHPTWYTTNEESDNPPRDAYRPTSPGHSPGVGHNEPPTQA</sequence>
<dbReference type="Proteomes" id="UP000743370">
    <property type="component" value="Unassembled WGS sequence"/>
</dbReference>
<gene>
    <name evidence="2" type="ORF">HKW66_Vig0037820</name>
</gene>
<accession>A0A8T0L7W3</accession>
<name>A0A8T0L7W3_PHAAN</name>
<feature type="region of interest" description="Disordered" evidence="1">
    <location>
        <begin position="52"/>
        <end position="103"/>
    </location>
</feature>
<evidence type="ECO:0000313" key="2">
    <source>
        <dbReference type="EMBL" id="KAG2408960.1"/>
    </source>
</evidence>
<reference evidence="2 3" key="1">
    <citation type="submission" date="2020-05" db="EMBL/GenBank/DDBJ databases">
        <title>Vigna angularis (adzuki bean) Var. LongXiaoDou No. 4 denovo assembly.</title>
        <authorList>
            <person name="Xiang H."/>
        </authorList>
    </citation>
    <scope>NUCLEOTIDE SEQUENCE [LARGE SCALE GENOMIC DNA]</scope>
    <source>
        <tissue evidence="2">Leaf</tissue>
    </source>
</reference>
<comment type="caution">
    <text evidence="2">The sequence shown here is derived from an EMBL/GenBank/DDBJ whole genome shotgun (WGS) entry which is preliminary data.</text>
</comment>